<organism evidence="1 2">
    <name type="scientific">Chitinophaga dinghuensis</name>
    <dbReference type="NCBI Taxonomy" id="1539050"/>
    <lineage>
        <taxon>Bacteria</taxon>
        <taxon>Pseudomonadati</taxon>
        <taxon>Bacteroidota</taxon>
        <taxon>Chitinophagia</taxon>
        <taxon>Chitinophagales</taxon>
        <taxon>Chitinophagaceae</taxon>
        <taxon>Chitinophaga</taxon>
    </lineage>
</organism>
<gene>
    <name evidence="1" type="ORF">CLV59_104502</name>
</gene>
<dbReference type="RefSeq" id="WP_111592805.1">
    <property type="nucleotide sequence ID" value="NZ_QLMA01000004.1"/>
</dbReference>
<evidence type="ECO:0000313" key="2">
    <source>
        <dbReference type="Proteomes" id="UP000249819"/>
    </source>
</evidence>
<dbReference type="EMBL" id="QLMA01000004">
    <property type="protein sequence ID" value="RAJ82277.1"/>
    <property type="molecule type" value="Genomic_DNA"/>
</dbReference>
<proteinExistence type="predicted"/>
<protein>
    <submittedName>
        <fullName evidence="1">Uncharacterized protein</fullName>
    </submittedName>
</protein>
<accession>A0A327VZ13</accession>
<comment type="caution">
    <text evidence="1">The sequence shown here is derived from an EMBL/GenBank/DDBJ whole genome shotgun (WGS) entry which is preliminary data.</text>
</comment>
<evidence type="ECO:0000313" key="1">
    <source>
        <dbReference type="EMBL" id="RAJ82277.1"/>
    </source>
</evidence>
<keyword evidence="2" id="KW-1185">Reference proteome</keyword>
<name>A0A327VZ13_9BACT</name>
<reference evidence="1 2" key="1">
    <citation type="submission" date="2018-06" db="EMBL/GenBank/DDBJ databases">
        <title>Genomic Encyclopedia of Archaeal and Bacterial Type Strains, Phase II (KMG-II): from individual species to whole genera.</title>
        <authorList>
            <person name="Goeker M."/>
        </authorList>
    </citation>
    <scope>NUCLEOTIDE SEQUENCE [LARGE SCALE GENOMIC DNA]</scope>
    <source>
        <strain evidence="1 2">DSM 29821</strain>
    </source>
</reference>
<dbReference type="PROSITE" id="PS51257">
    <property type="entry name" value="PROKAR_LIPOPROTEIN"/>
    <property type="match status" value="1"/>
</dbReference>
<dbReference type="OrthoDB" id="1340645at2"/>
<dbReference type="Proteomes" id="UP000249819">
    <property type="component" value="Unassembled WGS sequence"/>
</dbReference>
<dbReference type="AlphaFoldDB" id="A0A327VZ13"/>
<sequence length="163" mass="18016">MNRIIPIAAGLLLIASCKPGTASKASAVSDAALTVPADKPLTQVGKSYLGTWYRVVQKDSNNFVVFRPCGQDTQLIRVGDSSLYEQTGTEWLTTKIAAVLPIDSNTVTIKGTSASSYTFRWKNKNKFIVSWTPKYSASYPAQEYLYVDSVHAGFLKWEHEKCK</sequence>